<dbReference type="SUPFAM" id="SSF48403">
    <property type="entry name" value="Ankyrin repeat"/>
    <property type="match status" value="2"/>
</dbReference>
<feature type="repeat" description="ANK" evidence="3">
    <location>
        <begin position="932"/>
        <end position="964"/>
    </location>
</feature>
<feature type="repeat" description="ANK" evidence="3">
    <location>
        <begin position="1243"/>
        <end position="1275"/>
    </location>
</feature>
<keyword evidence="7" id="KW-1185">Reference proteome</keyword>
<proteinExistence type="predicted"/>
<feature type="compositionally biased region" description="Low complexity" evidence="4">
    <location>
        <begin position="16"/>
        <end position="42"/>
    </location>
</feature>
<feature type="region of interest" description="Disordered" evidence="4">
    <location>
        <begin position="1307"/>
        <end position="1359"/>
    </location>
</feature>
<dbReference type="Proteomes" id="UP001165060">
    <property type="component" value="Unassembled WGS sequence"/>
</dbReference>
<dbReference type="Gene3D" id="1.25.40.20">
    <property type="entry name" value="Ankyrin repeat-containing domain"/>
    <property type="match status" value="4"/>
</dbReference>
<dbReference type="InterPro" id="IPR002999">
    <property type="entry name" value="Tudor"/>
</dbReference>
<feature type="compositionally biased region" description="Basic residues" evidence="4">
    <location>
        <begin position="1338"/>
        <end position="1354"/>
    </location>
</feature>
<dbReference type="PROSITE" id="PS50297">
    <property type="entry name" value="ANK_REP_REGION"/>
    <property type="match status" value="5"/>
</dbReference>
<feature type="region of interest" description="Disordered" evidence="4">
    <location>
        <begin position="1"/>
        <end position="88"/>
    </location>
</feature>
<evidence type="ECO:0000256" key="1">
    <source>
        <dbReference type="ARBA" id="ARBA00022737"/>
    </source>
</evidence>
<keyword evidence="1" id="KW-0677">Repeat</keyword>
<feature type="region of interest" description="Disordered" evidence="4">
    <location>
        <begin position="218"/>
        <end position="330"/>
    </location>
</feature>
<evidence type="ECO:0000259" key="5">
    <source>
        <dbReference type="SMART" id="SM00333"/>
    </source>
</evidence>
<feature type="compositionally biased region" description="Acidic residues" evidence="4">
    <location>
        <begin position="771"/>
        <end position="791"/>
    </location>
</feature>
<feature type="region of interest" description="Disordered" evidence="4">
    <location>
        <begin position="748"/>
        <end position="812"/>
    </location>
</feature>
<dbReference type="PROSITE" id="PS50088">
    <property type="entry name" value="ANK_REPEAT"/>
    <property type="match status" value="5"/>
</dbReference>
<feature type="region of interest" description="Disordered" evidence="4">
    <location>
        <begin position="538"/>
        <end position="558"/>
    </location>
</feature>
<sequence>MARPTFGGKTLKSANPASGDAPSTPSASATTPAPSLDPPSSARKPNKTLSVLQRAASNVGEEEEQSPPPASSHQKLRPRPASRIPVVGDRLTAQFKGKGKFYPGKVSAVNLDDTINVAFDDGDTDSNVPAACYKLDAPAPASSSSEPQANDRLTAQFKGKGKFYPGKVSAVHGDGSIDVLFDDGDTDTNVPAACFKLEVKAEADTLLSSKEVDGAAAILAGNDKKQQKLAPAEPPKKNEKKPETPKKKPETPKKAEASKKEKPETPKKKPESPRPTTPPPELTKEERRAQRAKAALESSASSSAEEARSKQRRSQQQRATMAIDLPEPDEDMSPLIFAAATGDVHKLEKAALSFSKGAAADSLSDSSSTSGVAALRRDASGATALHYAAFYHKKAAAKKLLQLAVQPIKDGSRHEMAALIAKRQRFLEEARYAYRQAKDQQQQSLKRQVQEDAESYAEWCGEELTRVLRSREMRCEERWKLCLAVADSRGRTPLMYAASNMGGDDVIKAMLTTGRACLSAYKPEPFDVKYFLNSGDSSTGIKASSRSKHSDAGKGSGKGASDLFSSSLRFVPPPCNTSKFDKLTIAEMTLADDLDGAASRSPDDLLFPRDESFHRKSGQLKMRQKKQRVAAKKAGMGGKLAGKYSNKMNHEYSGGDPSQWLCSRLLSRVGKNNSGGALLKLFKKHDDVGYGSLELESFQSLLEAEDIVCDEDVVTTVMGKFRDNRNKKLTCKYSDLVAWTLENCEPLPKLGAKKGEEEKDEDGDEAKSGDDSDEEEEKSQDSDDEEEEKKDEEDRVLGDAQTEFIEGSDDKRGGEFTDVANIREARCVDIVDVTDNAGRTALHICSAIGDAIAVRVLVKFGASREKRANDGESALSYAGTRIVRSTLLNSLLSQLEGAKHIITEAERIKLKDWIIMLGEGGLNVNDPLGGLNLQTPLHIAAVAGLPEVMGILLEKRADVDVADENGWTPLMHAACRAGKDRRTVAKMLIEDGGCKVGGRSSCYRTALHLAAIGEVACTDFGHKGFLDEDGELAKKDNEDTKMIDLLLQSGADTEAKDSDGCTPLHRAAEQGRVQIMWTLMKGGADIYALTPKRWNALHFAAFNGERETCRLLVQRDAEKGKLKATRDSQRCTPVEVAKDEKTRMACKNIWEAAKEGDVDTLVKCIAQAGNGGAQRKPWIAAGLEDQTWESGFRVIHSAILGHGMRVKRVGAAGGAEKRSADKTIQTVCLLLDKHSFVNGMDKSCRTPMHFAAVYGLIDLVDCLVRRGGDPDARDVMGSSPLHYAYAFGHLKCAAALAKHGAEEGERNGQVFRKFDDGGSGGEGSSEDEGYSSDESGGRKKKGKRGKRGRRKKGRLPRECAGMKVKIFPIQAS</sequence>
<dbReference type="SMART" id="SM00248">
    <property type="entry name" value="ANK"/>
    <property type="match status" value="10"/>
</dbReference>
<evidence type="ECO:0000313" key="7">
    <source>
        <dbReference type="Proteomes" id="UP001165060"/>
    </source>
</evidence>
<protein>
    <recommendedName>
        <fullName evidence="5">Tudor domain-containing protein</fullName>
    </recommendedName>
</protein>
<dbReference type="PANTHER" id="PTHR24198:SF165">
    <property type="entry name" value="ANKYRIN REPEAT-CONTAINING PROTEIN-RELATED"/>
    <property type="match status" value="1"/>
</dbReference>
<organism evidence="6 7">
    <name type="scientific">Tetraparma gracilis</name>
    <dbReference type="NCBI Taxonomy" id="2962635"/>
    <lineage>
        <taxon>Eukaryota</taxon>
        <taxon>Sar</taxon>
        <taxon>Stramenopiles</taxon>
        <taxon>Ochrophyta</taxon>
        <taxon>Bolidophyceae</taxon>
        <taxon>Parmales</taxon>
        <taxon>Triparmaceae</taxon>
        <taxon>Tetraparma</taxon>
    </lineage>
</organism>
<evidence type="ECO:0000313" key="6">
    <source>
        <dbReference type="EMBL" id="GMI36877.1"/>
    </source>
</evidence>
<dbReference type="CDD" id="cd04508">
    <property type="entry name" value="Tudor_SF"/>
    <property type="match status" value="2"/>
</dbReference>
<dbReference type="Pfam" id="PF00023">
    <property type="entry name" value="Ank"/>
    <property type="match status" value="1"/>
</dbReference>
<evidence type="ECO:0000256" key="2">
    <source>
        <dbReference type="ARBA" id="ARBA00023043"/>
    </source>
</evidence>
<name>A0ABQ6MZF3_9STRA</name>
<feature type="compositionally biased region" description="Low complexity" evidence="4">
    <location>
        <begin position="292"/>
        <end position="304"/>
    </location>
</feature>
<dbReference type="InterPro" id="IPR002110">
    <property type="entry name" value="Ankyrin_rpt"/>
</dbReference>
<dbReference type="SMART" id="SM00333">
    <property type="entry name" value="TUDOR"/>
    <property type="match status" value="2"/>
</dbReference>
<feature type="compositionally biased region" description="Basic and acidic residues" evidence="4">
    <location>
        <begin position="234"/>
        <end position="272"/>
    </location>
</feature>
<keyword evidence="2 3" id="KW-0040">ANK repeat</keyword>
<feature type="repeat" description="ANK" evidence="3">
    <location>
        <begin position="837"/>
        <end position="869"/>
    </location>
</feature>
<feature type="domain" description="Tudor" evidence="5">
    <location>
        <begin position="83"/>
        <end position="140"/>
    </location>
</feature>
<feature type="compositionally biased region" description="Basic and acidic residues" evidence="4">
    <location>
        <begin position="1307"/>
        <end position="1316"/>
    </location>
</feature>
<evidence type="ECO:0000256" key="4">
    <source>
        <dbReference type="SAM" id="MobiDB-lite"/>
    </source>
</evidence>
<dbReference type="EMBL" id="BRYB01001946">
    <property type="protein sequence ID" value="GMI36877.1"/>
    <property type="molecule type" value="Genomic_DNA"/>
</dbReference>
<dbReference type="InterPro" id="IPR036770">
    <property type="entry name" value="Ankyrin_rpt-contain_sf"/>
</dbReference>
<dbReference type="PANTHER" id="PTHR24198">
    <property type="entry name" value="ANKYRIN REPEAT AND PROTEIN KINASE DOMAIN-CONTAINING PROTEIN"/>
    <property type="match status" value="1"/>
</dbReference>
<dbReference type="Gene3D" id="2.30.30.140">
    <property type="match status" value="2"/>
</dbReference>
<accession>A0ABQ6MZF3</accession>
<evidence type="ECO:0000256" key="3">
    <source>
        <dbReference type="PROSITE-ProRule" id="PRU00023"/>
    </source>
</evidence>
<dbReference type="Pfam" id="PF12796">
    <property type="entry name" value="Ank_2"/>
    <property type="match status" value="3"/>
</dbReference>
<feature type="repeat" description="ANK" evidence="3">
    <location>
        <begin position="1059"/>
        <end position="1091"/>
    </location>
</feature>
<reference evidence="6 7" key="1">
    <citation type="journal article" date="2023" name="Commun. Biol.">
        <title>Genome analysis of Parmales, the sister group of diatoms, reveals the evolutionary specialization of diatoms from phago-mixotrophs to photoautotrophs.</title>
        <authorList>
            <person name="Ban H."/>
            <person name="Sato S."/>
            <person name="Yoshikawa S."/>
            <person name="Yamada K."/>
            <person name="Nakamura Y."/>
            <person name="Ichinomiya M."/>
            <person name="Sato N."/>
            <person name="Blanc-Mathieu R."/>
            <person name="Endo H."/>
            <person name="Kuwata A."/>
            <person name="Ogata H."/>
        </authorList>
    </citation>
    <scope>NUCLEOTIDE SEQUENCE [LARGE SCALE GENOMIC DNA]</scope>
</reference>
<gene>
    <name evidence="6" type="ORF">TeGR_g4215</name>
</gene>
<feature type="domain" description="Tudor" evidence="5">
    <location>
        <begin position="145"/>
        <end position="202"/>
    </location>
</feature>
<comment type="caution">
    <text evidence="6">The sequence shown here is derived from an EMBL/GenBank/DDBJ whole genome shotgun (WGS) entry which is preliminary data.</text>
</comment>
<feature type="repeat" description="ANK" evidence="3">
    <location>
        <begin position="1276"/>
        <end position="1308"/>
    </location>
</feature>